<feature type="domain" description="J" evidence="5">
    <location>
        <begin position="379"/>
        <end position="449"/>
    </location>
</feature>
<feature type="repeat" description="TPR" evidence="3">
    <location>
        <begin position="207"/>
        <end position="240"/>
    </location>
</feature>
<evidence type="ECO:0000259" key="5">
    <source>
        <dbReference type="PROSITE" id="PS50076"/>
    </source>
</evidence>
<dbReference type="PANTHER" id="PTHR45188">
    <property type="entry name" value="DNAJ PROTEIN P58IPK HOMOLOG"/>
    <property type="match status" value="1"/>
</dbReference>
<reference evidence="6" key="1">
    <citation type="submission" date="2009-03" db="EMBL/GenBank/DDBJ databases">
        <title>Caligus clemensi ESTs and full-length cDNAs.</title>
        <authorList>
            <person name="Yasuike M."/>
            <person name="von Schalburg K."/>
            <person name="Cooper G."/>
            <person name="Leong J."/>
            <person name="Jones S.R.M."/>
            <person name="Koop B.F."/>
        </authorList>
    </citation>
    <scope>NUCLEOTIDE SEQUENCE</scope>
    <source>
        <tissue evidence="6">Whole</tissue>
    </source>
</reference>
<dbReference type="InterPro" id="IPR011990">
    <property type="entry name" value="TPR-like_helical_dom_sf"/>
</dbReference>
<dbReference type="EMBL" id="BT080661">
    <property type="protein sequence ID" value="ACO15085.1"/>
    <property type="molecule type" value="mRNA"/>
</dbReference>
<dbReference type="InterPro" id="IPR036869">
    <property type="entry name" value="J_dom_sf"/>
</dbReference>
<dbReference type="Gene3D" id="1.25.40.10">
    <property type="entry name" value="Tetratricopeptide repeat domain"/>
    <property type="match status" value="1"/>
</dbReference>
<keyword evidence="1" id="KW-0677">Repeat</keyword>
<dbReference type="InterPro" id="IPR001623">
    <property type="entry name" value="DnaJ_domain"/>
</dbReference>
<dbReference type="Pfam" id="PF00226">
    <property type="entry name" value="DnaJ"/>
    <property type="match status" value="1"/>
</dbReference>
<evidence type="ECO:0000256" key="1">
    <source>
        <dbReference type="ARBA" id="ARBA00022737"/>
    </source>
</evidence>
<evidence type="ECO:0000256" key="3">
    <source>
        <dbReference type="PROSITE-ProRule" id="PRU00339"/>
    </source>
</evidence>
<dbReference type="PANTHER" id="PTHR45188:SF2">
    <property type="entry name" value="DNAJ HOMOLOG SUBFAMILY C MEMBER 7"/>
    <property type="match status" value="1"/>
</dbReference>
<dbReference type="CDD" id="cd06257">
    <property type="entry name" value="DnaJ"/>
    <property type="match status" value="1"/>
</dbReference>
<feature type="repeat" description="TPR" evidence="3">
    <location>
        <begin position="25"/>
        <end position="58"/>
    </location>
</feature>
<evidence type="ECO:0000256" key="4">
    <source>
        <dbReference type="SAM" id="MobiDB-lite"/>
    </source>
</evidence>
<dbReference type="Gene3D" id="1.10.287.110">
    <property type="entry name" value="DnaJ domain"/>
    <property type="match status" value="1"/>
</dbReference>
<dbReference type="SUPFAM" id="SSF48452">
    <property type="entry name" value="TPR-like"/>
    <property type="match status" value="1"/>
</dbReference>
<dbReference type="Pfam" id="PF14559">
    <property type="entry name" value="TPR_19"/>
    <property type="match status" value="1"/>
</dbReference>
<dbReference type="Pfam" id="PF13181">
    <property type="entry name" value="TPR_8"/>
    <property type="match status" value="2"/>
</dbReference>
<dbReference type="PROSITE" id="PS50005">
    <property type="entry name" value="TPR"/>
    <property type="match status" value="3"/>
</dbReference>
<dbReference type="SUPFAM" id="SSF46565">
    <property type="entry name" value="Chaperone J-domain"/>
    <property type="match status" value="1"/>
</dbReference>
<protein>
    <submittedName>
        <fullName evidence="6">DnaJ homolog subfamily C member 7</fullName>
    </submittedName>
</protein>
<feature type="compositionally biased region" description="Polar residues" evidence="4">
    <location>
        <begin position="8"/>
        <end position="23"/>
    </location>
</feature>
<name>C1C1D2_CALCM</name>
<gene>
    <name evidence="6" type="primary">DNJC7</name>
</gene>
<feature type="region of interest" description="Disordered" evidence="4">
    <location>
        <begin position="1"/>
        <end position="32"/>
    </location>
</feature>
<accession>C1C1D2</accession>
<keyword evidence="2 3" id="KW-0802">TPR repeat</keyword>
<evidence type="ECO:0000256" key="2">
    <source>
        <dbReference type="ARBA" id="ARBA00022803"/>
    </source>
</evidence>
<feature type="repeat" description="TPR" evidence="3">
    <location>
        <begin position="59"/>
        <end position="92"/>
    </location>
</feature>
<evidence type="ECO:0000313" key="6">
    <source>
        <dbReference type="EMBL" id="ACO15085.1"/>
    </source>
</evidence>
<dbReference type="SMART" id="SM00028">
    <property type="entry name" value="TPR"/>
    <property type="match status" value="8"/>
</dbReference>
<proteinExistence type="evidence at transcript level"/>
<dbReference type="PROSITE" id="PS50076">
    <property type="entry name" value="DNAJ_2"/>
    <property type="match status" value="1"/>
</dbReference>
<dbReference type="PRINTS" id="PR00625">
    <property type="entry name" value="JDOMAIN"/>
</dbReference>
<organism evidence="6">
    <name type="scientific">Caligus clemensi</name>
    <name type="common">Sea louse</name>
    <dbReference type="NCBI Taxonomy" id="344056"/>
    <lineage>
        <taxon>Eukaryota</taxon>
        <taxon>Metazoa</taxon>
        <taxon>Ecdysozoa</taxon>
        <taxon>Arthropoda</taxon>
        <taxon>Crustacea</taxon>
        <taxon>Multicrustacea</taxon>
        <taxon>Hexanauplia</taxon>
        <taxon>Copepoda</taxon>
        <taxon>Siphonostomatoida</taxon>
        <taxon>Caligidae</taxon>
        <taxon>Caligus</taxon>
    </lineage>
</organism>
<dbReference type="InterPro" id="IPR019734">
    <property type="entry name" value="TPR_rpt"/>
</dbReference>
<dbReference type="AlphaFoldDB" id="C1C1D2"/>
<sequence length="485" mass="54942">MAADDFMDQTNPEESSLIKTPSDQAEEKKEEGNELYKTKKYIDALSKYSEAISLCPDNPAFYGNRSACFMMLGQYSNALEDAKRSVSINPDFIKGYIRVAKCCIMLGDVMSAKQAIQQVETLDPGNTALKSEVVSLEHLESYKSNADVAFQSGDYRKAVYLLNQCHSIASGANDIKVYLAECLAYLGRLDESKEIVYDLLRSNSMDADAIYVKGLCLYYEDIIPKAFSHFQRVLMLAPDHHKAKEVFKKAKLLKQKKDDGNAAFKDNKLSEAYALYSEALLIDPLNSSTNAKLFFNRATVAAKLGKLEESIEDCNSALGLDQTYLKALMRRAESYMALEDYESAVKDYETLNRKDRYNSEYQELLRNAKMELKRSQRKDYYKILGVAKDANDDEIKKAYRKRALVHHPDRHSNASEKERVEHEKIFKEVGEAYGILSDRKKRSKYDNGGDYESGVDPTQVFQTFFGTGMQEGFSGMPGGYHFQFG</sequence>
<dbReference type="SMART" id="SM00271">
    <property type="entry name" value="DnaJ"/>
    <property type="match status" value="1"/>
</dbReference>